<gene>
    <name evidence="2" type="ORF">KK2020170_00140</name>
</gene>
<reference evidence="2 3" key="1">
    <citation type="submission" date="2021-06" db="EMBL/GenBank/DDBJ databases">
        <title>Whole genome sequences of Flavobacterium sp. KK2020170 and assembly.</title>
        <authorList>
            <person name="Kitahara K."/>
            <person name="Miyoshi S."/>
            <person name="Uesaka K."/>
        </authorList>
    </citation>
    <scope>NUCLEOTIDE SEQUENCE [LARGE SCALE GENOMIC DNA]</scope>
    <source>
        <strain evidence="2 3">KK2020170</strain>
    </source>
</reference>
<evidence type="ECO:0008006" key="4">
    <source>
        <dbReference type="Google" id="ProtNLM"/>
    </source>
</evidence>
<evidence type="ECO:0000313" key="2">
    <source>
        <dbReference type="EMBL" id="BCY27146.1"/>
    </source>
</evidence>
<evidence type="ECO:0000256" key="1">
    <source>
        <dbReference type="SAM" id="SignalP"/>
    </source>
</evidence>
<keyword evidence="3" id="KW-1185">Reference proteome</keyword>
<proteinExistence type="predicted"/>
<organism evidence="2 3">
    <name type="scientific">Flavobacterium okayamense</name>
    <dbReference type="NCBI Taxonomy" id="2830782"/>
    <lineage>
        <taxon>Bacteria</taxon>
        <taxon>Pseudomonadati</taxon>
        <taxon>Bacteroidota</taxon>
        <taxon>Flavobacteriia</taxon>
        <taxon>Flavobacteriales</taxon>
        <taxon>Flavobacteriaceae</taxon>
        <taxon>Flavobacterium</taxon>
    </lineage>
</organism>
<sequence length="171" mass="20186">MKLKFYLLQLIVIFCFTACEKEFPEPNVIEFEKQQVVSFYDWKIISPNGNSQNFITKANKVTFVYYWSTSDKENLDNLDRLEKFYNKYNTKLEFVFVTNDSQVDVRKIIEVNGYTFPIFFSLSPIPSPMKMDEYSRAYLISKKGRIVVDNLGLANWNSNLFYEIVDGLIKQ</sequence>
<name>A0ABM7RZK6_9FLAO</name>
<dbReference type="SUPFAM" id="SSF52833">
    <property type="entry name" value="Thioredoxin-like"/>
    <property type="match status" value="1"/>
</dbReference>
<dbReference type="InterPro" id="IPR036249">
    <property type="entry name" value="Thioredoxin-like_sf"/>
</dbReference>
<protein>
    <recommendedName>
        <fullName evidence="4">Thioredoxin domain-containing protein</fullName>
    </recommendedName>
</protein>
<accession>A0ABM7RZK6</accession>
<dbReference type="Gene3D" id="3.40.30.10">
    <property type="entry name" value="Glutaredoxin"/>
    <property type="match status" value="1"/>
</dbReference>
<feature type="chain" id="PRO_5047395008" description="Thioredoxin domain-containing protein" evidence="1">
    <location>
        <begin position="21"/>
        <end position="171"/>
    </location>
</feature>
<dbReference type="EMBL" id="AP024749">
    <property type="protein sequence ID" value="BCY27146.1"/>
    <property type="molecule type" value="Genomic_DNA"/>
</dbReference>
<evidence type="ECO:0000313" key="3">
    <source>
        <dbReference type="Proteomes" id="UP000825258"/>
    </source>
</evidence>
<dbReference type="Proteomes" id="UP000825258">
    <property type="component" value="Chromosome"/>
</dbReference>
<feature type="signal peptide" evidence="1">
    <location>
        <begin position="1"/>
        <end position="20"/>
    </location>
</feature>
<keyword evidence="1" id="KW-0732">Signal</keyword>
<dbReference type="RefSeq" id="WP_221258785.1">
    <property type="nucleotide sequence ID" value="NZ_AP024749.1"/>
</dbReference>